<keyword evidence="1" id="KW-1133">Transmembrane helix</keyword>
<dbReference type="Proteomes" id="UP000009192">
    <property type="component" value="Unassembled WGS sequence"/>
</dbReference>
<gene>
    <name evidence="2" type="primary">Dmoj\GI25509</name>
    <name evidence="2" type="ORF">Dmoj_GI25509</name>
</gene>
<keyword evidence="1" id="KW-0812">Transmembrane</keyword>
<evidence type="ECO:0000256" key="1">
    <source>
        <dbReference type="SAM" id="Phobius"/>
    </source>
</evidence>
<name>A0A0Q9XBD0_DROMO</name>
<keyword evidence="3" id="KW-1185">Reference proteome</keyword>
<evidence type="ECO:0000313" key="3">
    <source>
        <dbReference type="Proteomes" id="UP000009192"/>
    </source>
</evidence>
<feature type="transmembrane region" description="Helical" evidence="1">
    <location>
        <begin position="38"/>
        <end position="60"/>
    </location>
</feature>
<dbReference type="InParanoid" id="A0A0Q9XBD0"/>
<accession>A0A0Q9XBD0</accession>
<dbReference type="KEGG" id="dmo:Dmoj_GI25509"/>
<protein>
    <submittedName>
        <fullName evidence="2">Uncharacterized protein</fullName>
    </submittedName>
</protein>
<keyword evidence="1" id="KW-0472">Membrane</keyword>
<evidence type="ECO:0000313" key="2">
    <source>
        <dbReference type="EMBL" id="KRG05823.1"/>
    </source>
</evidence>
<dbReference type="EMBL" id="CH933809">
    <property type="protein sequence ID" value="KRG05823.1"/>
    <property type="molecule type" value="Genomic_DNA"/>
</dbReference>
<sequence length="62" mass="7094">MFNELIAYMHSIARKLFLARPVPVARGTACRPLVKNSFFANLIFFIAIFSPYYVCCVHPITL</sequence>
<proteinExistence type="predicted"/>
<reference evidence="2 3" key="1">
    <citation type="journal article" date="2007" name="Nature">
        <title>Evolution of genes and genomes on the Drosophila phylogeny.</title>
        <authorList>
            <consortium name="Drosophila 12 Genomes Consortium"/>
            <person name="Clark A.G."/>
            <person name="Eisen M.B."/>
            <person name="Smith D.R."/>
            <person name="Bergman C.M."/>
            <person name="Oliver B."/>
            <person name="Markow T.A."/>
            <person name="Kaufman T.C."/>
            <person name="Kellis M."/>
            <person name="Gelbart W."/>
            <person name="Iyer V.N."/>
            <person name="Pollard D.A."/>
            <person name="Sackton T.B."/>
            <person name="Larracuente A.M."/>
            <person name="Singh N.D."/>
            <person name="Abad J.P."/>
            <person name="Abt D.N."/>
            <person name="Adryan B."/>
            <person name="Aguade M."/>
            <person name="Akashi H."/>
            <person name="Anderson W.W."/>
            <person name="Aquadro C.F."/>
            <person name="Ardell D.H."/>
            <person name="Arguello R."/>
            <person name="Artieri C.G."/>
            <person name="Barbash D.A."/>
            <person name="Barker D."/>
            <person name="Barsanti P."/>
            <person name="Batterham P."/>
            <person name="Batzoglou S."/>
            <person name="Begun D."/>
            <person name="Bhutkar A."/>
            <person name="Blanco E."/>
            <person name="Bosak S.A."/>
            <person name="Bradley R.K."/>
            <person name="Brand A.D."/>
            <person name="Brent M.R."/>
            <person name="Brooks A.N."/>
            <person name="Brown R.H."/>
            <person name="Butlin R.K."/>
            <person name="Caggese C."/>
            <person name="Calvi B.R."/>
            <person name="Bernardo de Carvalho A."/>
            <person name="Caspi A."/>
            <person name="Castrezana S."/>
            <person name="Celniker S.E."/>
            <person name="Chang J.L."/>
            <person name="Chapple C."/>
            <person name="Chatterji S."/>
            <person name="Chinwalla A."/>
            <person name="Civetta A."/>
            <person name="Clifton S.W."/>
            <person name="Comeron J.M."/>
            <person name="Costello J.C."/>
            <person name="Coyne J.A."/>
            <person name="Daub J."/>
            <person name="David R.G."/>
            <person name="Delcher A.L."/>
            <person name="Delehaunty K."/>
            <person name="Do C.B."/>
            <person name="Ebling H."/>
            <person name="Edwards K."/>
            <person name="Eickbush T."/>
            <person name="Evans J.D."/>
            <person name="Filipski A."/>
            <person name="Findeiss S."/>
            <person name="Freyhult E."/>
            <person name="Fulton L."/>
            <person name="Fulton R."/>
            <person name="Garcia A.C."/>
            <person name="Gardiner A."/>
            <person name="Garfield D.A."/>
            <person name="Garvin B.E."/>
            <person name="Gibson G."/>
            <person name="Gilbert D."/>
            <person name="Gnerre S."/>
            <person name="Godfrey J."/>
            <person name="Good R."/>
            <person name="Gotea V."/>
            <person name="Gravely B."/>
            <person name="Greenberg A.J."/>
            <person name="Griffiths-Jones S."/>
            <person name="Gross S."/>
            <person name="Guigo R."/>
            <person name="Gustafson E.A."/>
            <person name="Haerty W."/>
            <person name="Hahn M.W."/>
            <person name="Halligan D.L."/>
            <person name="Halpern A.L."/>
            <person name="Halter G.M."/>
            <person name="Han M.V."/>
            <person name="Heger A."/>
            <person name="Hillier L."/>
            <person name="Hinrichs A.S."/>
            <person name="Holmes I."/>
            <person name="Hoskins R.A."/>
            <person name="Hubisz M.J."/>
            <person name="Hultmark D."/>
            <person name="Huntley M.A."/>
            <person name="Jaffe D.B."/>
            <person name="Jagadeeshan S."/>
            <person name="Jeck W.R."/>
            <person name="Johnson J."/>
            <person name="Jones C.D."/>
            <person name="Jordan W.C."/>
            <person name="Karpen G.H."/>
            <person name="Kataoka E."/>
            <person name="Keightley P.D."/>
            <person name="Kheradpour P."/>
            <person name="Kirkness E.F."/>
            <person name="Koerich L.B."/>
            <person name="Kristiansen K."/>
            <person name="Kudrna D."/>
            <person name="Kulathinal R.J."/>
            <person name="Kumar S."/>
            <person name="Kwok R."/>
            <person name="Lander E."/>
            <person name="Langley C.H."/>
            <person name="Lapoint R."/>
            <person name="Lazzaro B.P."/>
            <person name="Lee S.J."/>
            <person name="Levesque L."/>
            <person name="Li R."/>
            <person name="Lin C.F."/>
            <person name="Lin M.F."/>
            <person name="Lindblad-Toh K."/>
            <person name="Llopart A."/>
            <person name="Long M."/>
            <person name="Low L."/>
            <person name="Lozovsky E."/>
            <person name="Lu J."/>
            <person name="Luo M."/>
            <person name="Machado C.A."/>
            <person name="Makalowski W."/>
            <person name="Marzo M."/>
            <person name="Matsuda M."/>
            <person name="Matzkin L."/>
            <person name="McAllister B."/>
            <person name="McBride C.S."/>
            <person name="McKernan B."/>
            <person name="McKernan K."/>
            <person name="Mendez-Lago M."/>
            <person name="Minx P."/>
            <person name="Mollenhauer M.U."/>
            <person name="Montooth K."/>
            <person name="Mount S.M."/>
            <person name="Mu X."/>
            <person name="Myers E."/>
            <person name="Negre B."/>
            <person name="Newfeld S."/>
            <person name="Nielsen R."/>
            <person name="Noor M.A."/>
            <person name="O'Grady P."/>
            <person name="Pachter L."/>
            <person name="Papaceit M."/>
            <person name="Parisi M.J."/>
            <person name="Parisi M."/>
            <person name="Parts L."/>
            <person name="Pedersen J.S."/>
            <person name="Pesole G."/>
            <person name="Phillippy A.M."/>
            <person name="Ponting C.P."/>
            <person name="Pop M."/>
            <person name="Porcelli D."/>
            <person name="Powell J.R."/>
            <person name="Prohaska S."/>
            <person name="Pruitt K."/>
            <person name="Puig M."/>
            <person name="Quesneville H."/>
            <person name="Ram K.R."/>
            <person name="Rand D."/>
            <person name="Rasmussen M.D."/>
            <person name="Reed L.K."/>
            <person name="Reenan R."/>
            <person name="Reily A."/>
            <person name="Remington K.A."/>
            <person name="Rieger T.T."/>
            <person name="Ritchie M.G."/>
            <person name="Robin C."/>
            <person name="Rogers Y.H."/>
            <person name="Rohde C."/>
            <person name="Rozas J."/>
            <person name="Rubenfield M.J."/>
            <person name="Ruiz A."/>
            <person name="Russo S."/>
            <person name="Salzberg S.L."/>
            <person name="Sanchez-Gracia A."/>
            <person name="Saranga D.J."/>
            <person name="Sato H."/>
            <person name="Schaeffer S.W."/>
            <person name="Schatz M.C."/>
            <person name="Schlenke T."/>
            <person name="Schwartz R."/>
            <person name="Segarra C."/>
            <person name="Singh R.S."/>
            <person name="Sirot L."/>
            <person name="Sirota M."/>
            <person name="Sisneros N.B."/>
            <person name="Smith C.D."/>
            <person name="Smith T.F."/>
            <person name="Spieth J."/>
            <person name="Stage D.E."/>
            <person name="Stark A."/>
            <person name="Stephan W."/>
            <person name="Strausberg R.L."/>
            <person name="Strempel S."/>
            <person name="Sturgill D."/>
            <person name="Sutton G."/>
            <person name="Sutton G.G."/>
            <person name="Tao W."/>
            <person name="Teichmann S."/>
            <person name="Tobari Y.N."/>
            <person name="Tomimura Y."/>
            <person name="Tsolas J.M."/>
            <person name="Valente V.L."/>
            <person name="Venter E."/>
            <person name="Venter J.C."/>
            <person name="Vicario S."/>
            <person name="Vieira F.G."/>
            <person name="Vilella A.J."/>
            <person name="Villasante A."/>
            <person name="Walenz B."/>
            <person name="Wang J."/>
            <person name="Wasserman M."/>
            <person name="Watts T."/>
            <person name="Wilson D."/>
            <person name="Wilson R.K."/>
            <person name="Wing R.A."/>
            <person name="Wolfner M.F."/>
            <person name="Wong A."/>
            <person name="Wong G.K."/>
            <person name="Wu C.I."/>
            <person name="Wu G."/>
            <person name="Yamamoto D."/>
            <person name="Yang H.P."/>
            <person name="Yang S.P."/>
            <person name="Yorke J.A."/>
            <person name="Yoshida K."/>
            <person name="Zdobnov E."/>
            <person name="Zhang P."/>
            <person name="Zhang Y."/>
            <person name="Zimin A.V."/>
            <person name="Baldwin J."/>
            <person name="Abdouelleil A."/>
            <person name="Abdulkadir J."/>
            <person name="Abebe A."/>
            <person name="Abera B."/>
            <person name="Abreu J."/>
            <person name="Acer S.C."/>
            <person name="Aftuck L."/>
            <person name="Alexander A."/>
            <person name="An P."/>
            <person name="Anderson E."/>
            <person name="Anderson S."/>
            <person name="Arachi H."/>
            <person name="Azer M."/>
            <person name="Bachantsang P."/>
            <person name="Barry A."/>
            <person name="Bayul T."/>
            <person name="Berlin A."/>
            <person name="Bessette D."/>
            <person name="Bloom T."/>
            <person name="Blye J."/>
            <person name="Boguslavskiy L."/>
            <person name="Bonnet C."/>
            <person name="Boukhgalter B."/>
            <person name="Bourzgui I."/>
            <person name="Brown A."/>
            <person name="Cahill P."/>
            <person name="Channer S."/>
            <person name="Cheshatsang Y."/>
            <person name="Chuda L."/>
            <person name="Citroen M."/>
            <person name="Collymore A."/>
            <person name="Cooke P."/>
            <person name="Costello M."/>
            <person name="D'Aco K."/>
            <person name="Daza R."/>
            <person name="De Haan G."/>
            <person name="DeGray S."/>
            <person name="DeMaso C."/>
            <person name="Dhargay N."/>
            <person name="Dooley K."/>
            <person name="Dooley E."/>
            <person name="Doricent M."/>
            <person name="Dorje P."/>
            <person name="Dorjee K."/>
            <person name="Dupes A."/>
            <person name="Elong R."/>
            <person name="Falk J."/>
            <person name="Farina A."/>
            <person name="Faro S."/>
            <person name="Ferguson D."/>
            <person name="Fisher S."/>
            <person name="Foley C.D."/>
            <person name="Franke A."/>
            <person name="Friedrich D."/>
            <person name="Gadbois L."/>
            <person name="Gearin G."/>
            <person name="Gearin C.R."/>
            <person name="Giannoukos G."/>
            <person name="Goode T."/>
            <person name="Graham J."/>
            <person name="Grandbois E."/>
            <person name="Grewal S."/>
            <person name="Gyaltsen K."/>
            <person name="Hafez N."/>
            <person name="Hagos B."/>
            <person name="Hall J."/>
            <person name="Henson C."/>
            <person name="Hollinger A."/>
            <person name="Honan T."/>
            <person name="Huard M.D."/>
            <person name="Hughes L."/>
            <person name="Hurhula B."/>
            <person name="Husby M.E."/>
            <person name="Kamat A."/>
            <person name="Kanga B."/>
            <person name="Kashin S."/>
            <person name="Khazanovich D."/>
            <person name="Kisner P."/>
            <person name="Lance K."/>
            <person name="Lara M."/>
            <person name="Lee W."/>
            <person name="Lennon N."/>
            <person name="Letendre F."/>
            <person name="LeVine R."/>
            <person name="Lipovsky A."/>
            <person name="Liu X."/>
            <person name="Liu J."/>
            <person name="Liu S."/>
            <person name="Lokyitsang T."/>
            <person name="Lokyitsang Y."/>
            <person name="Lubonja R."/>
            <person name="Lui A."/>
            <person name="MacDonald P."/>
            <person name="Magnisalis V."/>
            <person name="Maru K."/>
            <person name="Matthews C."/>
            <person name="McCusker W."/>
            <person name="McDonough S."/>
            <person name="Mehta T."/>
            <person name="Meldrim J."/>
            <person name="Meneus L."/>
            <person name="Mihai O."/>
            <person name="Mihalev A."/>
            <person name="Mihova T."/>
            <person name="Mittelman R."/>
            <person name="Mlenga V."/>
            <person name="Montmayeur A."/>
            <person name="Mulrain L."/>
            <person name="Navidi A."/>
            <person name="Naylor J."/>
            <person name="Negash T."/>
            <person name="Nguyen T."/>
            <person name="Nguyen N."/>
            <person name="Nicol R."/>
            <person name="Norbu C."/>
            <person name="Norbu N."/>
            <person name="Novod N."/>
            <person name="O'Neill B."/>
            <person name="Osman S."/>
            <person name="Markiewicz E."/>
            <person name="Oyono O.L."/>
            <person name="Patti C."/>
            <person name="Phunkhang P."/>
            <person name="Pierre F."/>
            <person name="Priest M."/>
            <person name="Raghuraman S."/>
            <person name="Rege F."/>
            <person name="Reyes R."/>
            <person name="Rise C."/>
            <person name="Rogov P."/>
            <person name="Ross K."/>
            <person name="Ryan E."/>
            <person name="Settipalli S."/>
            <person name="Shea T."/>
            <person name="Sherpa N."/>
            <person name="Shi L."/>
            <person name="Shih D."/>
            <person name="Sparrow T."/>
            <person name="Spaulding J."/>
            <person name="Stalker J."/>
            <person name="Stange-Thomann N."/>
            <person name="Stavropoulos S."/>
            <person name="Stone C."/>
            <person name="Strader C."/>
            <person name="Tesfaye S."/>
            <person name="Thomson T."/>
            <person name="Thoulutsang Y."/>
            <person name="Thoulutsang D."/>
            <person name="Topham K."/>
            <person name="Topping I."/>
            <person name="Tsamla T."/>
            <person name="Vassiliev H."/>
            <person name="Vo A."/>
            <person name="Wangchuk T."/>
            <person name="Wangdi T."/>
            <person name="Weiand M."/>
            <person name="Wilkinson J."/>
            <person name="Wilson A."/>
            <person name="Yadav S."/>
            <person name="Young G."/>
            <person name="Yu Q."/>
            <person name="Zembek L."/>
            <person name="Zhong D."/>
            <person name="Zimmer A."/>
            <person name="Zwirko Z."/>
            <person name="Jaffe D.B."/>
            <person name="Alvarez P."/>
            <person name="Brockman W."/>
            <person name="Butler J."/>
            <person name="Chin C."/>
            <person name="Gnerre S."/>
            <person name="Grabherr M."/>
            <person name="Kleber M."/>
            <person name="Mauceli E."/>
            <person name="MacCallum I."/>
        </authorList>
    </citation>
    <scope>NUCLEOTIDE SEQUENCE [LARGE SCALE GENOMIC DNA]</scope>
    <source>
        <strain evidence="3">Tucson 15081-1352.22</strain>
    </source>
</reference>
<dbReference type="AlphaFoldDB" id="A0A0Q9XBD0"/>
<organism evidence="2 3">
    <name type="scientific">Drosophila mojavensis</name>
    <name type="common">Fruit fly</name>
    <dbReference type="NCBI Taxonomy" id="7230"/>
    <lineage>
        <taxon>Eukaryota</taxon>
        <taxon>Metazoa</taxon>
        <taxon>Ecdysozoa</taxon>
        <taxon>Arthropoda</taxon>
        <taxon>Hexapoda</taxon>
        <taxon>Insecta</taxon>
        <taxon>Pterygota</taxon>
        <taxon>Neoptera</taxon>
        <taxon>Endopterygota</taxon>
        <taxon>Diptera</taxon>
        <taxon>Brachycera</taxon>
        <taxon>Muscomorpha</taxon>
        <taxon>Ephydroidea</taxon>
        <taxon>Drosophilidae</taxon>
        <taxon>Drosophila</taxon>
    </lineage>
</organism>